<dbReference type="PANTHER" id="PTHR44051:SF19">
    <property type="entry name" value="DISULFIDE-BOND OXIDOREDUCTASE YFCG"/>
    <property type="match status" value="1"/>
</dbReference>
<reference evidence="3 4" key="1">
    <citation type="submission" date="2020-06" db="EMBL/GenBank/DDBJ databases">
        <authorList>
            <person name="Cao W.R."/>
        </authorList>
    </citation>
    <scope>NUCLEOTIDE SEQUENCE [LARGE SCALE GENOMIC DNA]</scope>
    <source>
        <strain evidence="3 4">B1Z28</strain>
    </source>
</reference>
<feature type="domain" description="GST C-terminal" evidence="2">
    <location>
        <begin position="87"/>
        <end position="213"/>
    </location>
</feature>
<name>A0ABX2PL36_9RHOB</name>
<evidence type="ECO:0000259" key="2">
    <source>
        <dbReference type="PROSITE" id="PS50405"/>
    </source>
</evidence>
<dbReference type="CDD" id="cd03047">
    <property type="entry name" value="GST_N_2"/>
    <property type="match status" value="1"/>
</dbReference>
<dbReference type="InterPro" id="IPR004045">
    <property type="entry name" value="Glutathione_S-Trfase_N"/>
</dbReference>
<dbReference type="Gene3D" id="3.40.30.10">
    <property type="entry name" value="Glutaredoxin"/>
    <property type="match status" value="1"/>
</dbReference>
<keyword evidence="4" id="KW-1185">Reference proteome</keyword>
<dbReference type="InterPro" id="IPR040079">
    <property type="entry name" value="Glutathione_S-Trfase"/>
</dbReference>
<dbReference type="SUPFAM" id="SSF47616">
    <property type="entry name" value="GST C-terminal domain-like"/>
    <property type="match status" value="1"/>
</dbReference>
<sequence>MLRIWGRKTSSNVQALMWCVGELGLEYERHDVGHRFGGLDTAEFHNLNPNRTIPVLQDGKNPPLWETGPILRYLANQYGDDTFWPKDPVRRAAVDKWAEWAKLNVAMAFTAPIFWRVVRTASSERDEVAITQAIAALESKLRIANSVLAKSACIAGPELTLADVQLGHVLFRYYDIDIPRAPLPHLRRYYDELTDRPAFQQHVMVGYDELRVP</sequence>
<accession>A0ABX2PL36</accession>
<dbReference type="InterPro" id="IPR036249">
    <property type="entry name" value="Thioredoxin-like_sf"/>
</dbReference>
<dbReference type="SFLD" id="SFLDG00358">
    <property type="entry name" value="Main_(cytGST)"/>
    <property type="match status" value="1"/>
</dbReference>
<dbReference type="EMBL" id="JABXWT010000001">
    <property type="protein sequence ID" value="NVO54837.1"/>
    <property type="molecule type" value="Genomic_DNA"/>
</dbReference>
<comment type="caution">
    <text evidence="3">The sequence shown here is derived from an EMBL/GenBank/DDBJ whole genome shotgun (WGS) entry which is preliminary data.</text>
</comment>
<gene>
    <name evidence="3" type="ORF">HW561_03425</name>
</gene>
<organism evidence="3 4">
    <name type="scientific">Ruegeria haliotis</name>
    <dbReference type="NCBI Taxonomy" id="2747601"/>
    <lineage>
        <taxon>Bacteria</taxon>
        <taxon>Pseudomonadati</taxon>
        <taxon>Pseudomonadota</taxon>
        <taxon>Alphaproteobacteria</taxon>
        <taxon>Rhodobacterales</taxon>
        <taxon>Roseobacteraceae</taxon>
        <taxon>Ruegeria</taxon>
    </lineage>
</organism>
<dbReference type="PANTHER" id="PTHR44051">
    <property type="entry name" value="GLUTATHIONE S-TRANSFERASE-RELATED"/>
    <property type="match status" value="1"/>
</dbReference>
<evidence type="ECO:0000313" key="3">
    <source>
        <dbReference type="EMBL" id="NVO54837.1"/>
    </source>
</evidence>
<evidence type="ECO:0000259" key="1">
    <source>
        <dbReference type="PROSITE" id="PS50404"/>
    </source>
</evidence>
<dbReference type="Gene3D" id="1.20.1050.10">
    <property type="match status" value="1"/>
</dbReference>
<dbReference type="PROSITE" id="PS50405">
    <property type="entry name" value="GST_CTER"/>
    <property type="match status" value="1"/>
</dbReference>
<dbReference type="InterPro" id="IPR036282">
    <property type="entry name" value="Glutathione-S-Trfase_C_sf"/>
</dbReference>
<dbReference type="SFLD" id="SFLDS00019">
    <property type="entry name" value="Glutathione_Transferase_(cytos"/>
    <property type="match status" value="1"/>
</dbReference>
<dbReference type="RefSeq" id="WP_176861802.1">
    <property type="nucleotide sequence ID" value="NZ_JABXWT010000001.1"/>
</dbReference>
<evidence type="ECO:0000313" key="4">
    <source>
        <dbReference type="Proteomes" id="UP000630805"/>
    </source>
</evidence>
<dbReference type="SFLD" id="SFLDG01150">
    <property type="entry name" value="Main.1:_Beta-like"/>
    <property type="match status" value="1"/>
</dbReference>
<dbReference type="InterPro" id="IPR004046">
    <property type="entry name" value="GST_C"/>
</dbReference>
<dbReference type="PROSITE" id="PS50404">
    <property type="entry name" value="GST_NTER"/>
    <property type="match status" value="1"/>
</dbReference>
<feature type="domain" description="GST N-terminal" evidence="1">
    <location>
        <begin position="1"/>
        <end position="82"/>
    </location>
</feature>
<dbReference type="InterPro" id="IPR010987">
    <property type="entry name" value="Glutathione-S-Trfase_C-like"/>
</dbReference>
<dbReference type="Proteomes" id="UP000630805">
    <property type="component" value="Unassembled WGS sequence"/>
</dbReference>
<dbReference type="SUPFAM" id="SSF52833">
    <property type="entry name" value="Thioredoxin-like"/>
    <property type="match status" value="1"/>
</dbReference>
<dbReference type="Pfam" id="PF13409">
    <property type="entry name" value="GST_N_2"/>
    <property type="match status" value="1"/>
</dbReference>
<protein>
    <submittedName>
        <fullName evidence="3">Glutathione S-transferase family protein</fullName>
    </submittedName>
</protein>
<proteinExistence type="predicted"/>
<dbReference type="Pfam" id="PF00043">
    <property type="entry name" value="GST_C"/>
    <property type="match status" value="1"/>
</dbReference>